<dbReference type="Proteomes" id="UP000321080">
    <property type="component" value="Unassembled WGS sequence"/>
</dbReference>
<gene>
    <name evidence="3" type="ORF">FUA22_03020</name>
</gene>
<evidence type="ECO:0000313" key="4">
    <source>
        <dbReference type="Proteomes" id="UP000321080"/>
    </source>
</evidence>
<evidence type="ECO:0000259" key="2">
    <source>
        <dbReference type="Pfam" id="PF00535"/>
    </source>
</evidence>
<accession>A0A5C7GLB6</accession>
<keyword evidence="1" id="KW-1133">Transmembrane helix</keyword>
<feature type="transmembrane region" description="Helical" evidence="1">
    <location>
        <begin position="403"/>
        <end position="422"/>
    </location>
</feature>
<keyword evidence="4" id="KW-1185">Reference proteome</keyword>
<evidence type="ECO:0000256" key="1">
    <source>
        <dbReference type="SAM" id="Phobius"/>
    </source>
</evidence>
<sequence length="445" mass="52354">MLFKLLKYLQPTHYFIRLNYNGASVFPDVNALSDTVLKDVAFDDRFSSEVSKQYDASWQLIQKGYIGHAKTIETIEVLPLEDEYHFIRKYFNTAWVLYVLMIRLFSLHNPFKEIIAWSRTRHIKRTQILKSPITYKNWQHFKASLLEAVPKVSVIIPTLNRYEYLKDVLKDLEKQDYKNFEVIVVDQSQPFQETFYKNFHLDLKVQYQQEPLLWQARNWAIKNSTGDYLLFFDDDSRVDSNWIRNHLKCLDFFKVDLSSGVSISKVGDKVPEHYSFFRISDQLDTGNVMIKKAVFQQIGLFDRQFEKQRMGDGEFGMRAYLNHFKNVSNPYAKRLHLKVGTGGLRDMGSWDAFRTKNLWQPRPIPSVLYYFRSYFGNTHAKLALLRLVPLSIMPYRFKKNKGMLVLGVIFSVFIFPFVLIQIGKSWRLSSIKIKEGALIDSLDGF</sequence>
<dbReference type="SUPFAM" id="SSF53448">
    <property type="entry name" value="Nucleotide-diphospho-sugar transferases"/>
    <property type="match status" value="1"/>
</dbReference>
<keyword evidence="3" id="KW-0808">Transferase</keyword>
<organism evidence="3 4">
    <name type="scientific">Seonamhaeicola maritimus</name>
    <dbReference type="NCBI Taxonomy" id="2591822"/>
    <lineage>
        <taxon>Bacteria</taxon>
        <taxon>Pseudomonadati</taxon>
        <taxon>Bacteroidota</taxon>
        <taxon>Flavobacteriia</taxon>
        <taxon>Flavobacteriales</taxon>
        <taxon>Flavobacteriaceae</taxon>
    </lineage>
</organism>
<dbReference type="CDD" id="cd00761">
    <property type="entry name" value="Glyco_tranf_GTA_type"/>
    <property type="match status" value="1"/>
</dbReference>
<protein>
    <submittedName>
        <fullName evidence="3">Glycosyltransferase family 2 protein</fullName>
    </submittedName>
</protein>
<dbReference type="PANTHER" id="PTHR43685">
    <property type="entry name" value="GLYCOSYLTRANSFERASE"/>
    <property type="match status" value="1"/>
</dbReference>
<evidence type="ECO:0000313" key="3">
    <source>
        <dbReference type="EMBL" id="TXG38877.1"/>
    </source>
</evidence>
<feature type="domain" description="Glycosyltransferase 2-like" evidence="2">
    <location>
        <begin position="153"/>
        <end position="272"/>
    </location>
</feature>
<dbReference type="InterPro" id="IPR050834">
    <property type="entry name" value="Glycosyltransf_2"/>
</dbReference>
<proteinExistence type="predicted"/>
<dbReference type="Gene3D" id="3.90.550.10">
    <property type="entry name" value="Spore Coat Polysaccharide Biosynthesis Protein SpsA, Chain A"/>
    <property type="match status" value="1"/>
</dbReference>
<dbReference type="AlphaFoldDB" id="A0A5C7GLB6"/>
<dbReference type="InterPro" id="IPR001173">
    <property type="entry name" value="Glyco_trans_2-like"/>
</dbReference>
<dbReference type="PANTHER" id="PTHR43685:SF2">
    <property type="entry name" value="GLYCOSYLTRANSFERASE 2-LIKE DOMAIN-CONTAINING PROTEIN"/>
    <property type="match status" value="1"/>
</dbReference>
<comment type="caution">
    <text evidence="3">The sequence shown here is derived from an EMBL/GenBank/DDBJ whole genome shotgun (WGS) entry which is preliminary data.</text>
</comment>
<name>A0A5C7GLB6_9FLAO</name>
<keyword evidence="1" id="KW-0812">Transmembrane</keyword>
<reference evidence="3 4" key="1">
    <citation type="submission" date="2019-08" db="EMBL/GenBank/DDBJ databases">
        <title>Seonamhaeicola sediminis sp. nov., isolated from marine sediment.</title>
        <authorList>
            <person name="Cao W.R."/>
        </authorList>
    </citation>
    <scope>NUCLEOTIDE SEQUENCE [LARGE SCALE GENOMIC DNA]</scope>
    <source>
        <strain evidence="3 4">1505</strain>
    </source>
</reference>
<dbReference type="OrthoDB" id="1326385at2"/>
<dbReference type="Pfam" id="PF00535">
    <property type="entry name" value="Glycos_transf_2"/>
    <property type="match status" value="1"/>
</dbReference>
<dbReference type="EMBL" id="VRKQ01000008">
    <property type="protein sequence ID" value="TXG38877.1"/>
    <property type="molecule type" value="Genomic_DNA"/>
</dbReference>
<keyword evidence="1" id="KW-0472">Membrane</keyword>
<dbReference type="GO" id="GO:0016740">
    <property type="term" value="F:transferase activity"/>
    <property type="evidence" value="ECO:0007669"/>
    <property type="project" value="UniProtKB-KW"/>
</dbReference>
<dbReference type="InterPro" id="IPR029044">
    <property type="entry name" value="Nucleotide-diphossugar_trans"/>
</dbReference>
<dbReference type="RefSeq" id="WP_147766358.1">
    <property type="nucleotide sequence ID" value="NZ_VRKQ01000008.1"/>
</dbReference>